<feature type="transmembrane region" description="Helical" evidence="2">
    <location>
        <begin position="159"/>
        <end position="178"/>
    </location>
</feature>
<protein>
    <recommendedName>
        <fullName evidence="5">DUF3426 domain-containing protein</fullName>
    </recommendedName>
</protein>
<reference evidence="3 4" key="1">
    <citation type="submission" date="2017-07" db="EMBL/GenBank/DDBJ databases">
        <title>Draft Genome Sequences of Select Purple Nonsulfur Bacteria.</title>
        <authorList>
            <person name="Lasarre B."/>
            <person name="Mckinlay J.B."/>
        </authorList>
    </citation>
    <scope>NUCLEOTIDE SEQUENCE [LARGE SCALE GENOMIC DNA]</scope>
    <source>
        <strain evidence="3 4">DSM 5909</strain>
    </source>
</reference>
<keyword evidence="2" id="KW-0472">Membrane</keyword>
<feature type="compositionally biased region" description="Low complexity" evidence="1">
    <location>
        <begin position="56"/>
        <end position="73"/>
    </location>
</feature>
<evidence type="ECO:0000313" key="4">
    <source>
        <dbReference type="Proteomes" id="UP000249130"/>
    </source>
</evidence>
<sequence>IRRTLQDAIRAEEAARRAAERQAERREAERREADRREAERREAERRATAEPALAMASAGPDTAKAAAPAPSAAEADDDDGWPADLSPPKETAAAAPETAADTTQDVENAPSVVPESDAFALPDTPARDWDAEFEAAEARRLAREQAGAKPRRRLALPRPSWTTVVLSMLVAIGVVLAWRADVARVLPQTASVFARIGLPVNLRGLAFDAVKLETDTADKVPVVVVEGVIVNVAKVRIDVPRLRFAMRDANGAELHTWTALPQKPALAPGETLAFRTRLASPPAESREILVRFFNRRDR</sequence>
<organism evidence="3 4">
    <name type="scientific">Rhodoplanes roseus</name>
    <dbReference type="NCBI Taxonomy" id="29409"/>
    <lineage>
        <taxon>Bacteria</taxon>
        <taxon>Pseudomonadati</taxon>
        <taxon>Pseudomonadota</taxon>
        <taxon>Alphaproteobacteria</taxon>
        <taxon>Hyphomicrobiales</taxon>
        <taxon>Nitrobacteraceae</taxon>
        <taxon>Rhodoplanes</taxon>
    </lineage>
</organism>
<feature type="compositionally biased region" description="Basic and acidic residues" evidence="1">
    <location>
        <begin position="9"/>
        <end position="48"/>
    </location>
</feature>
<evidence type="ECO:0000313" key="3">
    <source>
        <dbReference type="EMBL" id="RAI43728.1"/>
    </source>
</evidence>
<evidence type="ECO:0008006" key="5">
    <source>
        <dbReference type="Google" id="ProtNLM"/>
    </source>
</evidence>
<feature type="non-terminal residue" evidence="3">
    <location>
        <position position="1"/>
    </location>
</feature>
<name>A0A327L7S2_9BRAD</name>
<comment type="caution">
    <text evidence="3">The sequence shown here is derived from an EMBL/GenBank/DDBJ whole genome shotgun (WGS) entry which is preliminary data.</text>
</comment>
<feature type="compositionally biased region" description="Low complexity" evidence="1">
    <location>
        <begin position="91"/>
        <end position="103"/>
    </location>
</feature>
<proteinExistence type="predicted"/>
<evidence type="ECO:0000256" key="2">
    <source>
        <dbReference type="SAM" id="Phobius"/>
    </source>
</evidence>
<evidence type="ECO:0000256" key="1">
    <source>
        <dbReference type="SAM" id="MobiDB-lite"/>
    </source>
</evidence>
<dbReference type="AlphaFoldDB" id="A0A327L7S2"/>
<gene>
    <name evidence="3" type="ORF">CH341_12905</name>
</gene>
<dbReference type="NCBIfam" id="NF038353">
    <property type="entry name" value="FxLYD_dom"/>
    <property type="match status" value="1"/>
</dbReference>
<keyword evidence="2" id="KW-0812">Transmembrane</keyword>
<dbReference type="OrthoDB" id="7159357at2"/>
<dbReference type="EMBL" id="NPEX01000074">
    <property type="protein sequence ID" value="RAI43728.1"/>
    <property type="molecule type" value="Genomic_DNA"/>
</dbReference>
<feature type="region of interest" description="Disordered" evidence="1">
    <location>
        <begin position="1"/>
        <end position="124"/>
    </location>
</feature>
<dbReference type="Proteomes" id="UP000249130">
    <property type="component" value="Unassembled WGS sequence"/>
</dbReference>
<dbReference type="InterPro" id="IPR047676">
    <property type="entry name" value="FxLYD_dom"/>
</dbReference>
<dbReference type="RefSeq" id="WP_111419446.1">
    <property type="nucleotide sequence ID" value="NZ_NPEX01000074.1"/>
</dbReference>
<keyword evidence="4" id="KW-1185">Reference proteome</keyword>
<keyword evidence="2" id="KW-1133">Transmembrane helix</keyword>
<accession>A0A327L7S2</accession>